<dbReference type="PROSITE" id="PS50157">
    <property type="entry name" value="ZINC_FINGER_C2H2_2"/>
    <property type="match status" value="5"/>
</dbReference>
<dbReference type="Gene3D" id="3.30.160.60">
    <property type="entry name" value="Classic Zinc Finger"/>
    <property type="match status" value="5"/>
</dbReference>
<evidence type="ECO:0000256" key="2">
    <source>
        <dbReference type="ARBA" id="ARBA00022737"/>
    </source>
</evidence>
<dbReference type="SUPFAM" id="SSF57667">
    <property type="entry name" value="beta-beta-alpha zinc fingers"/>
    <property type="match status" value="3"/>
</dbReference>
<evidence type="ECO:0000256" key="7">
    <source>
        <dbReference type="SAM" id="MobiDB-lite"/>
    </source>
</evidence>
<dbReference type="InterPro" id="IPR036236">
    <property type="entry name" value="Znf_C2H2_sf"/>
</dbReference>
<sequence length="401" mass="46108">MNKGKIRIKEILDLTLEIIYLLTGESYPVAKFGHQVSLTLPPSQSITARSTNVQKILELVNKITELLTREIGSEDETDIMEDQPHKDEGILTKRCPSLPYSTDSRQEHHNIPYPIQSEDLRDMKTEHIKDTEMYMGADQQSKEVVEMVVRIKEEESSMQIGTTNLYMRNILEGHLDITQDPPGESPVTPDINSEGSSHCKSETCSKRSEYSMWKSGFVEDQKVDADIGYYGCSECRKDFASDEDHEKHHAMRKPFSCSDCEKQFQVKSKLIRHVWVHTGEKPYSCTVCSRCFSNKKNLAIHVRRLHPVNKVFSCSDCSMCFQEKGRLVMHRRIHTSEKERPRPYVCPECQKAFTKNSDLVRHRRTHTGEKPFSCSECGKGFAQKTQLITHLRVHRVEKPGT</sequence>
<dbReference type="SMART" id="SM00355">
    <property type="entry name" value="ZnF_C2H2"/>
    <property type="match status" value="6"/>
</dbReference>
<dbReference type="PANTHER" id="PTHR24377">
    <property type="entry name" value="IP01015P-RELATED"/>
    <property type="match status" value="1"/>
</dbReference>
<proteinExistence type="predicted"/>
<feature type="domain" description="C2H2-type" evidence="8">
    <location>
        <begin position="344"/>
        <end position="371"/>
    </location>
</feature>
<dbReference type="PROSITE" id="PS00028">
    <property type="entry name" value="ZINC_FINGER_C2H2_1"/>
    <property type="match status" value="5"/>
</dbReference>
<feature type="domain" description="C2H2-type" evidence="8">
    <location>
        <begin position="283"/>
        <end position="311"/>
    </location>
</feature>
<evidence type="ECO:0000256" key="1">
    <source>
        <dbReference type="ARBA" id="ARBA00022723"/>
    </source>
</evidence>
<dbReference type="EMBL" id="CATNWA010010611">
    <property type="protein sequence ID" value="CAI9560167.1"/>
    <property type="molecule type" value="Genomic_DNA"/>
</dbReference>
<keyword evidence="3 6" id="KW-0863">Zinc-finger</keyword>
<evidence type="ECO:0000256" key="6">
    <source>
        <dbReference type="PROSITE-ProRule" id="PRU00042"/>
    </source>
</evidence>
<keyword evidence="2" id="KW-0677">Repeat</keyword>
<keyword evidence="5" id="KW-0539">Nucleus</keyword>
<keyword evidence="10" id="KW-1185">Reference proteome</keyword>
<reference evidence="9" key="1">
    <citation type="submission" date="2023-05" db="EMBL/GenBank/DDBJ databases">
        <authorList>
            <person name="Stuckert A."/>
        </authorList>
    </citation>
    <scope>NUCLEOTIDE SEQUENCE</scope>
</reference>
<evidence type="ECO:0000256" key="4">
    <source>
        <dbReference type="ARBA" id="ARBA00022833"/>
    </source>
</evidence>
<dbReference type="Pfam" id="PF00096">
    <property type="entry name" value="zf-C2H2"/>
    <property type="match status" value="3"/>
</dbReference>
<evidence type="ECO:0000313" key="10">
    <source>
        <dbReference type="Proteomes" id="UP001162483"/>
    </source>
</evidence>
<keyword evidence="4" id="KW-0862">Zinc</keyword>
<feature type="region of interest" description="Disordered" evidence="7">
    <location>
        <begin position="177"/>
        <end position="200"/>
    </location>
</feature>
<keyword evidence="1" id="KW-0479">Metal-binding</keyword>
<protein>
    <recommendedName>
        <fullName evidence="8">C2H2-type domain-containing protein</fullName>
    </recommendedName>
</protein>
<evidence type="ECO:0000256" key="5">
    <source>
        <dbReference type="ARBA" id="ARBA00023242"/>
    </source>
</evidence>
<accession>A0ABN9CL18</accession>
<name>A0ABN9CL18_9NEOB</name>
<dbReference type="InterPro" id="IPR050826">
    <property type="entry name" value="Krueppel_C2H2_ZnFinger"/>
</dbReference>
<feature type="domain" description="C2H2-type" evidence="8">
    <location>
        <begin position="372"/>
        <end position="399"/>
    </location>
</feature>
<organism evidence="9 10">
    <name type="scientific">Staurois parvus</name>
    <dbReference type="NCBI Taxonomy" id="386267"/>
    <lineage>
        <taxon>Eukaryota</taxon>
        <taxon>Metazoa</taxon>
        <taxon>Chordata</taxon>
        <taxon>Craniata</taxon>
        <taxon>Vertebrata</taxon>
        <taxon>Euteleostomi</taxon>
        <taxon>Amphibia</taxon>
        <taxon>Batrachia</taxon>
        <taxon>Anura</taxon>
        <taxon>Neobatrachia</taxon>
        <taxon>Ranoidea</taxon>
        <taxon>Ranidae</taxon>
        <taxon>Staurois</taxon>
    </lineage>
</organism>
<evidence type="ECO:0000256" key="3">
    <source>
        <dbReference type="ARBA" id="ARBA00022771"/>
    </source>
</evidence>
<evidence type="ECO:0000259" key="8">
    <source>
        <dbReference type="PROSITE" id="PS50157"/>
    </source>
</evidence>
<gene>
    <name evidence="9" type="ORF">SPARVUS_LOCUS5194492</name>
</gene>
<dbReference type="Proteomes" id="UP001162483">
    <property type="component" value="Unassembled WGS sequence"/>
</dbReference>
<feature type="domain" description="C2H2-type" evidence="8">
    <location>
        <begin position="312"/>
        <end position="339"/>
    </location>
</feature>
<feature type="domain" description="C2H2-type" evidence="8">
    <location>
        <begin position="255"/>
        <end position="282"/>
    </location>
</feature>
<comment type="caution">
    <text evidence="9">The sequence shown here is derived from an EMBL/GenBank/DDBJ whole genome shotgun (WGS) entry which is preliminary data.</text>
</comment>
<evidence type="ECO:0000313" key="9">
    <source>
        <dbReference type="EMBL" id="CAI9560167.1"/>
    </source>
</evidence>
<dbReference type="InterPro" id="IPR013087">
    <property type="entry name" value="Znf_C2H2_type"/>
</dbReference>